<gene>
    <name evidence="1" type="ORF">rCG_33657</name>
</gene>
<dbReference type="Proteomes" id="UP000234681">
    <property type="component" value="Chromosome 10"/>
</dbReference>
<evidence type="ECO:0000313" key="2">
    <source>
        <dbReference type="Proteomes" id="UP000234681"/>
    </source>
</evidence>
<feature type="non-terminal residue" evidence="1">
    <location>
        <position position="49"/>
    </location>
</feature>
<protein>
    <submittedName>
        <fullName evidence="1">RCG33657</fullName>
    </submittedName>
</protein>
<accession>A6HFS1</accession>
<name>A6HFS1_RAT</name>
<dbReference type="EMBL" id="CH473948">
    <property type="protein sequence ID" value="EDM04876.1"/>
    <property type="molecule type" value="Genomic_DNA"/>
</dbReference>
<reference evidence="1 2" key="1">
    <citation type="submission" date="2005-07" db="EMBL/GenBank/DDBJ databases">
        <authorList>
            <person name="Mural R.J."/>
            <person name="Li P.W."/>
            <person name="Adams M.D."/>
            <person name="Amanatides P.G."/>
            <person name="Baden-Tillson H."/>
            <person name="Barnstead M."/>
            <person name="Chin S.H."/>
            <person name="Dew I."/>
            <person name="Evans C.A."/>
            <person name="Ferriera S."/>
            <person name="Flanigan M."/>
            <person name="Fosler C."/>
            <person name="Glodek A."/>
            <person name="Gu Z."/>
            <person name="Holt R.A."/>
            <person name="Jennings D."/>
            <person name="Kraft C.L."/>
            <person name="Lu F."/>
            <person name="Nguyen T."/>
            <person name="Nusskern D.R."/>
            <person name="Pfannkoch C.M."/>
            <person name="Sitter C."/>
            <person name="Sutton G.G."/>
            <person name="Venter J.C."/>
            <person name="Wang Z."/>
            <person name="Woodage T."/>
            <person name="Zheng X.H."/>
            <person name="Zhong F."/>
        </authorList>
    </citation>
    <scope>NUCLEOTIDE SEQUENCE [LARGE SCALE GENOMIC DNA]</scope>
    <source>
        <strain>BN</strain>
        <strain evidence="2">Sprague-Dawley</strain>
    </source>
</reference>
<organism evidence="1 2">
    <name type="scientific">Rattus norvegicus</name>
    <name type="common">Rat</name>
    <dbReference type="NCBI Taxonomy" id="10116"/>
    <lineage>
        <taxon>Eukaryota</taxon>
        <taxon>Metazoa</taxon>
        <taxon>Chordata</taxon>
        <taxon>Craniata</taxon>
        <taxon>Vertebrata</taxon>
        <taxon>Euteleostomi</taxon>
        <taxon>Mammalia</taxon>
        <taxon>Eutheria</taxon>
        <taxon>Euarchontoglires</taxon>
        <taxon>Glires</taxon>
        <taxon>Rodentia</taxon>
        <taxon>Myomorpha</taxon>
        <taxon>Muroidea</taxon>
        <taxon>Muridae</taxon>
        <taxon>Murinae</taxon>
        <taxon>Rattus</taxon>
    </lineage>
</organism>
<proteinExistence type="predicted"/>
<dbReference type="AlphaFoldDB" id="A6HFS1"/>
<evidence type="ECO:0000313" key="1">
    <source>
        <dbReference type="EMBL" id="EDM04876.1"/>
    </source>
</evidence>
<sequence>MLGEQEVNVECLLQLLSLWERILSLNLEPARLADLCTSTTPSSPAPGIQ</sequence>